<dbReference type="PRINTS" id="PR00011">
    <property type="entry name" value="EGFLAMININ"/>
</dbReference>
<dbReference type="InterPro" id="IPR056863">
    <property type="entry name" value="LMN_ATRN_NET-like_EGF"/>
</dbReference>
<dbReference type="GO" id="GO:0005604">
    <property type="term" value="C:basement membrane"/>
    <property type="evidence" value="ECO:0007669"/>
    <property type="project" value="UniProtKB-SubCell"/>
</dbReference>
<feature type="disulfide bond" evidence="11">
    <location>
        <begin position="957"/>
        <end position="969"/>
    </location>
</feature>
<dbReference type="SMART" id="SM00281">
    <property type="entry name" value="LamB"/>
    <property type="match status" value="2"/>
</dbReference>
<evidence type="ECO:0000259" key="15">
    <source>
        <dbReference type="PROSITE" id="PS50027"/>
    </source>
</evidence>
<dbReference type="GO" id="GO:0009887">
    <property type="term" value="P:animal organ morphogenesis"/>
    <property type="evidence" value="ECO:0007669"/>
    <property type="project" value="TreeGrafter"/>
</dbReference>
<dbReference type="InterPro" id="IPR000742">
    <property type="entry name" value="EGF"/>
</dbReference>
<dbReference type="SUPFAM" id="SSF57196">
    <property type="entry name" value="EGF/Laminin"/>
    <property type="match status" value="10"/>
</dbReference>
<dbReference type="Gene3D" id="2.60.120.260">
    <property type="entry name" value="Galactose-binding domain-like"/>
    <property type="match status" value="1"/>
</dbReference>
<feature type="coiled-coil region" evidence="12">
    <location>
        <begin position="1837"/>
        <end position="1864"/>
    </location>
</feature>
<evidence type="ECO:0000256" key="7">
    <source>
        <dbReference type="ARBA" id="ARBA00023157"/>
    </source>
</evidence>
<dbReference type="SMART" id="SM00136">
    <property type="entry name" value="LamNT"/>
    <property type="match status" value="1"/>
</dbReference>
<evidence type="ECO:0000256" key="3">
    <source>
        <dbReference type="ARBA" id="ARBA00022530"/>
    </source>
</evidence>
<dbReference type="WBParaSite" id="ACAC_0000732801-mRNA-1">
    <property type="protein sequence ID" value="ACAC_0000732801-mRNA-1"/>
    <property type="gene ID" value="ACAC_0000732801"/>
</dbReference>
<feature type="domain" description="Laminin EGF-like" evidence="15">
    <location>
        <begin position="390"/>
        <end position="444"/>
    </location>
</feature>
<evidence type="ECO:0000313" key="18">
    <source>
        <dbReference type="Proteomes" id="UP000035642"/>
    </source>
</evidence>
<comment type="subunit">
    <text evidence="10">Laminin is a complex glycoprotein, consisting of three different polypeptide chains (alpha, beta, gamma), which are bound to each other by disulfide bonds into a cross-shaped molecule comprising one long and three short arms with globules at each end.</text>
</comment>
<feature type="domain" description="Laminin EGF-like" evidence="15">
    <location>
        <begin position="910"/>
        <end position="956"/>
    </location>
</feature>
<feature type="domain" description="Laminin N-terminal" evidence="17">
    <location>
        <begin position="38"/>
        <end position="262"/>
    </location>
</feature>
<dbReference type="FunFam" id="2.10.25.10:FF:000069">
    <property type="entry name" value="Laminin subunit alpha 1"/>
    <property type="match status" value="1"/>
</dbReference>
<feature type="disulfide bond" evidence="11">
    <location>
        <begin position="760"/>
        <end position="769"/>
    </location>
</feature>
<dbReference type="PANTHER" id="PTHR10574:SF444">
    <property type="entry name" value="BASEMENT MEMBRANE-SPECIFIC HEPARAN SULFATE PROTEOGLYCAN CORE PROTEIN"/>
    <property type="match status" value="1"/>
</dbReference>
<dbReference type="Proteomes" id="UP000035642">
    <property type="component" value="Unassembled WGS sequence"/>
</dbReference>
<dbReference type="PROSITE" id="PS51115">
    <property type="entry name" value="LAMININ_IVA"/>
    <property type="match status" value="2"/>
</dbReference>
<feature type="domain" description="Laminin EGF-like" evidence="15">
    <location>
        <begin position="445"/>
        <end position="494"/>
    </location>
</feature>
<feature type="domain" description="Laminin IV type A" evidence="16">
    <location>
        <begin position="515"/>
        <end position="707"/>
    </location>
</feature>
<dbReference type="PROSITE" id="PS01248">
    <property type="entry name" value="EGF_LAM_1"/>
    <property type="match status" value="4"/>
</dbReference>
<dbReference type="InterPro" id="IPR000034">
    <property type="entry name" value="Laminin_IV"/>
</dbReference>
<dbReference type="FunFam" id="2.10.25.10:FF:000242">
    <property type="entry name" value="Laminin subunit alpha 1"/>
    <property type="match status" value="1"/>
</dbReference>
<evidence type="ECO:0000256" key="1">
    <source>
        <dbReference type="ARBA" id="ARBA00004302"/>
    </source>
</evidence>
<dbReference type="FunFam" id="2.60.120.260:FF:000017">
    <property type="entry name" value="Laminin subunit alpha 2"/>
    <property type="match status" value="1"/>
</dbReference>
<dbReference type="Pfam" id="PF00055">
    <property type="entry name" value="Laminin_N"/>
    <property type="match status" value="1"/>
</dbReference>
<evidence type="ECO:0000256" key="9">
    <source>
        <dbReference type="ARBA" id="ARBA00023292"/>
    </source>
</evidence>
<accession>A0A0K0DAK5</accession>
<evidence type="ECO:0000256" key="10">
    <source>
        <dbReference type="ARBA" id="ARBA00065619"/>
    </source>
</evidence>
<feature type="disulfide bond" evidence="11">
    <location>
        <begin position="931"/>
        <end position="940"/>
    </location>
</feature>
<feature type="disulfide bond" evidence="11">
    <location>
        <begin position="1072"/>
        <end position="1089"/>
    </location>
</feature>
<keyword evidence="2" id="KW-0964">Secreted</keyword>
<feature type="domain" description="Laminin IV type A" evidence="16">
    <location>
        <begin position="1184"/>
        <end position="1374"/>
    </location>
</feature>
<feature type="disulfide bond" evidence="11">
    <location>
        <begin position="420"/>
        <end position="429"/>
    </location>
</feature>
<feature type="disulfide bond" evidence="11">
    <location>
        <begin position="912"/>
        <end position="929"/>
    </location>
</feature>
<evidence type="ECO:0000256" key="8">
    <source>
        <dbReference type="ARBA" id="ARBA00023180"/>
    </source>
</evidence>
<dbReference type="Pfam" id="PF24973">
    <property type="entry name" value="EGF_LMN_ATRN"/>
    <property type="match status" value="2"/>
</dbReference>
<keyword evidence="7 11" id="KW-1015">Disulfide bond</keyword>
<feature type="region of interest" description="Disordered" evidence="13">
    <location>
        <begin position="1900"/>
        <end position="1928"/>
    </location>
</feature>
<evidence type="ECO:0000256" key="12">
    <source>
        <dbReference type="SAM" id="Coils"/>
    </source>
</evidence>
<feature type="disulfide bond" evidence="11">
    <location>
        <begin position="1546"/>
        <end position="1555"/>
    </location>
</feature>
<feature type="disulfide bond" evidence="11">
    <location>
        <begin position="1525"/>
        <end position="1537"/>
    </location>
</feature>
<feature type="domain" description="Laminin EGF-like" evidence="15">
    <location>
        <begin position="741"/>
        <end position="791"/>
    </location>
</feature>
<feature type="disulfide bond" evidence="11">
    <location>
        <begin position="1091"/>
        <end position="1100"/>
    </location>
</feature>
<keyword evidence="8" id="KW-0325">Glycoprotein</keyword>
<dbReference type="PROSITE" id="PS51117">
    <property type="entry name" value="LAMININ_NTER"/>
    <property type="match status" value="1"/>
</dbReference>
<feature type="domain" description="Laminin EGF-like" evidence="15">
    <location>
        <begin position="1418"/>
        <end position="1467"/>
    </location>
</feature>
<evidence type="ECO:0000256" key="4">
    <source>
        <dbReference type="ARBA" id="ARBA00022729"/>
    </source>
</evidence>
<feature type="domain" description="Laminin EGF-like" evidence="15">
    <location>
        <begin position="1070"/>
        <end position="1115"/>
    </location>
</feature>
<feature type="coiled-coil region" evidence="12">
    <location>
        <begin position="1931"/>
        <end position="1958"/>
    </location>
</feature>
<dbReference type="FunFam" id="2.10.25.10:FF:000082">
    <property type="entry name" value="Laminin subunit alpha 1"/>
    <property type="match status" value="1"/>
</dbReference>
<dbReference type="InterPro" id="IPR050440">
    <property type="entry name" value="Laminin/Netrin_ECM"/>
</dbReference>
<comment type="caution">
    <text evidence="11">Lacks conserved residue(s) required for the propagation of feature annotation.</text>
</comment>
<feature type="disulfide bond" evidence="11">
    <location>
        <begin position="465"/>
        <end position="474"/>
    </location>
</feature>
<feature type="compositionally biased region" description="Basic and acidic residues" evidence="13">
    <location>
        <begin position="1909"/>
        <end position="1920"/>
    </location>
</feature>
<keyword evidence="4 14" id="KW-0732">Signal</keyword>
<feature type="coiled-coil region" evidence="12">
    <location>
        <begin position="2050"/>
        <end position="2091"/>
    </location>
</feature>
<proteinExistence type="predicted"/>
<evidence type="ECO:0000256" key="6">
    <source>
        <dbReference type="ARBA" id="ARBA00022869"/>
    </source>
</evidence>
<organism evidence="18 19">
    <name type="scientific">Angiostrongylus cantonensis</name>
    <name type="common">Rat lungworm</name>
    <dbReference type="NCBI Taxonomy" id="6313"/>
    <lineage>
        <taxon>Eukaryota</taxon>
        <taxon>Metazoa</taxon>
        <taxon>Ecdysozoa</taxon>
        <taxon>Nematoda</taxon>
        <taxon>Chromadorea</taxon>
        <taxon>Rhabditida</taxon>
        <taxon>Rhabditina</taxon>
        <taxon>Rhabditomorpha</taxon>
        <taxon>Strongyloidea</taxon>
        <taxon>Metastrongylidae</taxon>
        <taxon>Angiostrongylus</taxon>
    </lineage>
</organism>
<dbReference type="FunFam" id="2.10.25.10:FF:000106">
    <property type="entry name" value="Heparan sulfate proteoglycan 2"/>
    <property type="match status" value="1"/>
</dbReference>
<dbReference type="FunFam" id="2.10.25.10:FF:000580">
    <property type="entry name" value="Wing blister, isoform B"/>
    <property type="match status" value="1"/>
</dbReference>
<feature type="disulfide bond" evidence="11">
    <location>
        <begin position="1143"/>
        <end position="1152"/>
    </location>
</feature>
<feature type="chain" id="PRO_5007412576" evidence="14">
    <location>
        <begin position="23"/>
        <end position="2273"/>
    </location>
</feature>
<feature type="disulfide bond" evidence="11">
    <location>
        <begin position="910"/>
        <end position="922"/>
    </location>
</feature>
<dbReference type="PROSITE" id="PS00022">
    <property type="entry name" value="EGF_1"/>
    <property type="match status" value="2"/>
</dbReference>
<keyword evidence="12" id="KW-0175">Coiled coil</keyword>
<dbReference type="GO" id="GO:0009888">
    <property type="term" value="P:tissue development"/>
    <property type="evidence" value="ECO:0007669"/>
    <property type="project" value="TreeGrafter"/>
</dbReference>
<keyword evidence="9 11" id="KW-0424">Laminin EGF-like domain</keyword>
<feature type="disulfide bond" evidence="11">
    <location>
        <begin position="1070"/>
        <end position="1082"/>
    </location>
</feature>
<evidence type="ECO:0000313" key="19">
    <source>
        <dbReference type="WBParaSite" id="ACAC_0000732801-mRNA-1"/>
    </source>
</evidence>
<sequence length="2273" mass="253715">MRPPTLWDWLTAISFVVGMVSCQSQEYDHYQEFITTESERGLFPSIFNLATNSLINATATCGYRRREDYCKLVEHVLLRKTTTVAWWQSPSLANGLQYEKVNITIDLRQEYQVAYVVVKMGNTPRPGTWVLEKSLDGVNYEPWQYYATSDAECMRQFGVPATTGVPRFERDDEVHCTSEYSKITPLEGGEIHTSLVNGRPGVEKPSVELQKFTRARFVRLRLISPRTLNADLMIINQQTHRIDKSVTMRYFYSISDISIGGQCICYGHAETCPSDPVTGQFKCECRHNTCGESCNRCCPLFNQLQWKPGINSHPNACQQCQCFNHADSCVFDEELDRNKWSITPEGVYEGGGRCVDCKHNTEGFNCERCKDGFYRPSGLSHYREDACRTCDCDLTGSISDVCIRDDQSALSGQHPGDCVCKPGFGGRRCERCAPGYRNYPKCEPCPCNQSGSVNFDTCEEENCQCKANVEGLYCDRCRPGTIHLNANNPLGCQACFCFGMTDKCKEIPWVTAAISNNVGWNLTDLSGERNVRPEIENREVLMFNANQNKDQSLFYWKAPDTFTGNMLNSYGGNLHFYVYYVPIEQGNSVPVADLVIEGNGIKVEYYTRMDFFPRENMTVQIPIREGAGWYNSMTRTPAEKADMMRALAGVEKFLVRAMYQQNQLQSSIFGLTLDTAVPPPEGKPLENADEDVLHPVVPDTRMRGVEVCECPENFAGNSCESCAVGYRRVNNQLYGGRCEKCSCQGHTDTCDPFTGACTNCQHNTTGVRCELCLPGHYGNPSLGGELGSCRPCACPTIENSRSSECVMTQLVVAGPAAAQEDAYVCTACERGYEGNKCEVCADGFFGSPMEANGTCKECDCNDNIDLMAIGNCDTKTGRCLKCIGYTTGEHCEICKDNHWGSALEHTCKPCGCHHVGAITAQCNSLNGECTCKENYIGRQCDRCKDSHGDIENGCPPCECNVVGSIGEQCDSVSGQCTCKQGVFGKVNRGDDCQRLFSLTPSQQACNCDRTGSDGEACDLHSECQACPAPGQVCDPITGDCVCPPNTEGEMCENCTENAWDYHPLKGCKLCDCSDVGSSNGKCDMHTGQCKCRNEYVGLRCDRCTHGFFGFPNCKSCECNAAGTDPLQCKDGLCLCNEDGECPCKKNVQGARCDHCKPGTFSLEASNRLGCTECFCFNRTNICEQSPLVWQQTYGEDRRAVFEEPWEYYTKKHNLNLLKEHPARYNSYPTDVVPLYWPLPKSMLGDRTSSYNGFLRFRIWNEDNRRGIEGIRPDNQYFRYFAQVRLHESEWRSRQSPELPVTRKQMMIALQNLQGIYIRGTYNYPGRGDAISMSEGLKRISLNQLVYNFILEISLDVAVPDASDRPASIAIGVEQCFECPQGFTGASCQNPAPEYCRKRQRDYLNSPDDMALVGWSEPCACYGHSVTCHPETCVCTDCEHNTFGDHCDQCKSGYIGDAREGGAKACTKCACPLAENSFSDTCVAVDYGRGYVCNACKPGYTGQYCESCMVGYFGQPSLPDGFCQSCDCHPDGSRHGACDPNSGECECKEGVTGRDCSVCQPRHAFIGGVCTLISEFKKGLSDDGEVSGIVKDNKYAKEAFAVVEGARFQLDRMTKSLTSLEQFTALAEDLIADAQLTYGSVFNTVQFLKQFHLYGGKSVGGATLDAWALESEAHYNATLDRGEYIEKRLNRAEQEHKKNQELLKKVYSNKLNETAFENILNRLEEFDQWLEDYRATIHDSARRDTLEASRMSNVVSKRINRYKEVSNEIEKLRAEAEDNLAAARNAVENAKGGELLNLFDDSRAINETSKKVTEMSSQFRDRSAMFAQLIDEYDEVFVQKADAHAEKLEETAKTLKDSFKDTKTAAENPIKASQAYEEIAGALINASKAADEAVKAAEDAYAEADGDPENSMRKQVGESKKRSQAYAEEAAKQKEQWELSTMEQDRESLDERLAFVNEQNIDTIKRNDNVKNQWSKFDDHHDRTIGLQSVARDAEKRAEAVQTATTALVEEAKDVVERTNKLLNSTGQGIREDIDKVRKSRLDLEKNWQSLEKVEKVITGNRNRADEMQKQLALLRDKINEAREKAQQIRISLRSDERGICRRSFTSPSYPSPSNSFSIRYRPLRNVPNSAIFVTRTKPRRTQPSEFIAIEIRDKRVVAHWNVGGGTRMATNSHSILFIPNTDRTNWYHIDVVRIGNALNLTVALKETVTGAPDRPRTDPLSVFVGDEEWGGDVIFNTIPGQTQISMGIDEASATEMGLATNKVVYLTLISCFQ</sequence>
<protein>
    <submittedName>
        <fullName evidence="19">Laminin subunit alpha-2</fullName>
    </submittedName>
</protein>
<dbReference type="Gene3D" id="2.10.25.10">
    <property type="entry name" value="Laminin"/>
    <property type="match status" value="14"/>
</dbReference>
<evidence type="ECO:0000256" key="13">
    <source>
        <dbReference type="SAM" id="MobiDB-lite"/>
    </source>
</evidence>
<dbReference type="SMART" id="SM00180">
    <property type="entry name" value="EGF_Lam"/>
    <property type="match status" value="16"/>
</dbReference>
<evidence type="ECO:0000256" key="11">
    <source>
        <dbReference type="PROSITE-ProRule" id="PRU00460"/>
    </source>
</evidence>
<feature type="coiled-coil region" evidence="12">
    <location>
        <begin position="1754"/>
        <end position="1792"/>
    </location>
</feature>
<keyword evidence="5" id="KW-0677">Repeat</keyword>
<dbReference type="Pfam" id="PF00052">
    <property type="entry name" value="Laminin_B"/>
    <property type="match status" value="2"/>
</dbReference>
<feature type="disulfide bond" evidence="11">
    <location>
        <begin position="390"/>
        <end position="402"/>
    </location>
</feature>
<feature type="disulfide bond" evidence="11">
    <location>
        <begin position="959"/>
        <end position="976"/>
    </location>
</feature>
<evidence type="ECO:0000256" key="5">
    <source>
        <dbReference type="ARBA" id="ARBA00022737"/>
    </source>
</evidence>
<feature type="domain" description="Laminin EGF-like" evidence="15">
    <location>
        <begin position="1525"/>
        <end position="1571"/>
    </location>
</feature>
<dbReference type="InterPro" id="IPR008211">
    <property type="entry name" value="Laminin_N"/>
</dbReference>
<dbReference type="PROSITE" id="PS51257">
    <property type="entry name" value="PROKAR_LIPOPROTEIN"/>
    <property type="match status" value="1"/>
</dbReference>
<evidence type="ECO:0000256" key="2">
    <source>
        <dbReference type="ARBA" id="ARBA00022525"/>
    </source>
</evidence>
<name>A0A0K0DAK5_ANGCA</name>
<evidence type="ECO:0000259" key="16">
    <source>
        <dbReference type="PROSITE" id="PS51115"/>
    </source>
</evidence>
<dbReference type="CDD" id="cd00055">
    <property type="entry name" value="EGF_Lam"/>
    <property type="match status" value="14"/>
</dbReference>
<evidence type="ECO:0000259" key="17">
    <source>
        <dbReference type="PROSITE" id="PS51117"/>
    </source>
</evidence>
<dbReference type="Gene3D" id="2.60.120.200">
    <property type="match status" value="1"/>
</dbReference>
<feature type="disulfide bond" evidence="11">
    <location>
        <begin position="1527"/>
        <end position="1544"/>
    </location>
</feature>
<feature type="domain" description="Laminin EGF-like" evidence="15">
    <location>
        <begin position="1116"/>
        <end position="1172"/>
    </location>
</feature>
<dbReference type="FunFam" id="2.10.25.10:FF:000189">
    <property type="entry name" value="Laminin subunit alpha 2"/>
    <property type="match status" value="1"/>
</dbReference>
<dbReference type="Pfam" id="PF00053">
    <property type="entry name" value="EGF_laminin"/>
    <property type="match status" value="13"/>
</dbReference>
<dbReference type="InterPro" id="IPR013320">
    <property type="entry name" value="ConA-like_dom_sf"/>
</dbReference>
<reference evidence="18" key="1">
    <citation type="submission" date="2012-09" db="EMBL/GenBank/DDBJ databases">
        <authorList>
            <person name="Martin A.A."/>
        </authorList>
    </citation>
    <scope>NUCLEOTIDE SEQUENCE</scope>
</reference>
<keyword evidence="3" id="KW-0272">Extracellular matrix</keyword>
<feature type="domain" description="Laminin EGF-like" evidence="15">
    <location>
        <begin position="957"/>
        <end position="1009"/>
    </location>
</feature>
<feature type="signal peptide" evidence="14">
    <location>
        <begin position="1"/>
        <end position="22"/>
    </location>
</feature>
<dbReference type="FunFam" id="2.10.25.10:FF:000512">
    <property type="entry name" value="Laminin subunit alpha 1"/>
    <property type="match status" value="1"/>
</dbReference>
<keyword evidence="6" id="KW-0084">Basement membrane</keyword>
<dbReference type="PANTHER" id="PTHR10574">
    <property type="entry name" value="NETRIN/LAMININ-RELATED"/>
    <property type="match status" value="1"/>
</dbReference>
<dbReference type="STRING" id="6313.A0A0K0DAK5"/>
<evidence type="ECO:0000256" key="14">
    <source>
        <dbReference type="SAM" id="SignalP"/>
    </source>
</evidence>
<dbReference type="PROSITE" id="PS50027">
    <property type="entry name" value="EGF_LAM_2"/>
    <property type="match status" value="9"/>
</dbReference>
<feature type="disulfide bond" evidence="11">
    <location>
        <begin position="1437"/>
        <end position="1446"/>
    </location>
</feature>
<dbReference type="FunFam" id="2.10.25.10:FF:000130">
    <property type="entry name" value="Laminin subunit beta 1"/>
    <property type="match status" value="1"/>
</dbReference>
<reference evidence="19" key="2">
    <citation type="submission" date="2016-04" db="UniProtKB">
        <authorList>
            <consortium name="WormBaseParasite"/>
        </authorList>
    </citation>
    <scope>IDENTIFICATION</scope>
</reference>
<comment type="subcellular location">
    <subcellularLocation>
        <location evidence="1">Secreted</location>
        <location evidence="1">Extracellular space</location>
        <location evidence="1">Extracellular matrix</location>
        <location evidence="1">Basement membrane</location>
    </subcellularLocation>
</comment>
<keyword evidence="18" id="KW-1185">Reference proteome</keyword>
<dbReference type="SUPFAM" id="SSF49899">
    <property type="entry name" value="Concanavalin A-like lectins/glucanases"/>
    <property type="match status" value="1"/>
</dbReference>
<dbReference type="InterPro" id="IPR002049">
    <property type="entry name" value="LE_dom"/>
</dbReference>
<dbReference type="SMART" id="SM00181">
    <property type="entry name" value="EGF"/>
    <property type="match status" value="11"/>
</dbReference>